<proteinExistence type="predicted"/>
<accession>A0A8J5W9L8</accession>
<evidence type="ECO:0000256" key="2">
    <source>
        <dbReference type="SAM" id="Phobius"/>
    </source>
</evidence>
<feature type="transmembrane region" description="Helical" evidence="2">
    <location>
        <begin position="172"/>
        <end position="194"/>
    </location>
</feature>
<dbReference type="Proteomes" id="UP000729402">
    <property type="component" value="Unassembled WGS sequence"/>
</dbReference>
<evidence type="ECO:0000313" key="3">
    <source>
        <dbReference type="EMBL" id="KAG8085429.1"/>
    </source>
</evidence>
<feature type="transmembrane region" description="Helical" evidence="2">
    <location>
        <begin position="105"/>
        <end position="123"/>
    </location>
</feature>
<dbReference type="OrthoDB" id="682857at2759"/>
<feature type="transmembrane region" description="Helical" evidence="2">
    <location>
        <begin position="135"/>
        <end position="152"/>
    </location>
</feature>
<organism evidence="3 4">
    <name type="scientific">Zizania palustris</name>
    <name type="common">Northern wild rice</name>
    <dbReference type="NCBI Taxonomy" id="103762"/>
    <lineage>
        <taxon>Eukaryota</taxon>
        <taxon>Viridiplantae</taxon>
        <taxon>Streptophyta</taxon>
        <taxon>Embryophyta</taxon>
        <taxon>Tracheophyta</taxon>
        <taxon>Spermatophyta</taxon>
        <taxon>Magnoliopsida</taxon>
        <taxon>Liliopsida</taxon>
        <taxon>Poales</taxon>
        <taxon>Poaceae</taxon>
        <taxon>BOP clade</taxon>
        <taxon>Oryzoideae</taxon>
        <taxon>Oryzeae</taxon>
        <taxon>Zizaniinae</taxon>
        <taxon>Zizania</taxon>
    </lineage>
</organism>
<sequence length="196" mass="20983">MVVTTARPAFRNASSPASLAAFLGLLVASLPVLLSISALAGAVDFLGGLALLGFSLDFFELVIFFVATFCSETGSRSTSSEPCAPVTGNSSEADAPGAALEGKQLMWLAIMFVYFTALVALYQKQTGKKPQMFDKARILLYFTAFCCCSLHGGDGKLPLLPAMDLPRNHHWWLGLARSSVMGLAALDWILRLFLLA</sequence>
<feature type="compositionally biased region" description="Polar residues" evidence="1">
    <location>
        <begin position="73"/>
        <end position="92"/>
    </location>
</feature>
<evidence type="ECO:0000256" key="1">
    <source>
        <dbReference type="SAM" id="MobiDB-lite"/>
    </source>
</evidence>
<keyword evidence="2" id="KW-1133">Transmembrane helix</keyword>
<reference evidence="3" key="1">
    <citation type="journal article" date="2021" name="bioRxiv">
        <title>Whole Genome Assembly and Annotation of Northern Wild Rice, Zizania palustris L., Supports a Whole Genome Duplication in the Zizania Genus.</title>
        <authorList>
            <person name="Haas M."/>
            <person name="Kono T."/>
            <person name="Macchietto M."/>
            <person name="Millas R."/>
            <person name="McGilp L."/>
            <person name="Shao M."/>
            <person name="Duquette J."/>
            <person name="Hirsch C.N."/>
            <person name="Kimball J."/>
        </authorList>
    </citation>
    <scope>NUCLEOTIDE SEQUENCE</scope>
    <source>
        <tissue evidence="3">Fresh leaf tissue</tissue>
    </source>
</reference>
<dbReference type="EMBL" id="JAAALK010000082">
    <property type="protein sequence ID" value="KAG8085429.1"/>
    <property type="molecule type" value="Genomic_DNA"/>
</dbReference>
<protein>
    <submittedName>
        <fullName evidence="3">Uncharacterized protein</fullName>
    </submittedName>
</protein>
<evidence type="ECO:0000313" key="4">
    <source>
        <dbReference type="Proteomes" id="UP000729402"/>
    </source>
</evidence>
<keyword evidence="2" id="KW-0472">Membrane</keyword>
<feature type="transmembrane region" description="Helical" evidence="2">
    <location>
        <begin position="20"/>
        <end position="42"/>
    </location>
</feature>
<reference evidence="3" key="2">
    <citation type="submission" date="2021-02" db="EMBL/GenBank/DDBJ databases">
        <authorList>
            <person name="Kimball J.A."/>
            <person name="Haas M.W."/>
            <person name="Macchietto M."/>
            <person name="Kono T."/>
            <person name="Duquette J."/>
            <person name="Shao M."/>
        </authorList>
    </citation>
    <scope>NUCLEOTIDE SEQUENCE</scope>
    <source>
        <tissue evidence="3">Fresh leaf tissue</tissue>
    </source>
</reference>
<comment type="caution">
    <text evidence="3">The sequence shown here is derived from an EMBL/GenBank/DDBJ whole genome shotgun (WGS) entry which is preliminary data.</text>
</comment>
<feature type="region of interest" description="Disordered" evidence="1">
    <location>
        <begin position="73"/>
        <end position="94"/>
    </location>
</feature>
<keyword evidence="4" id="KW-1185">Reference proteome</keyword>
<dbReference type="AlphaFoldDB" id="A0A8J5W9L8"/>
<gene>
    <name evidence="3" type="ORF">GUJ93_ZPchr0010g9282</name>
</gene>
<name>A0A8J5W9L8_ZIZPA</name>
<feature type="transmembrane region" description="Helical" evidence="2">
    <location>
        <begin position="49"/>
        <end position="69"/>
    </location>
</feature>
<keyword evidence="2" id="KW-0812">Transmembrane</keyword>